<feature type="non-terminal residue" evidence="7">
    <location>
        <position position="1"/>
    </location>
</feature>
<evidence type="ECO:0000256" key="3">
    <source>
        <dbReference type="ARBA" id="ARBA00023306"/>
    </source>
</evidence>
<feature type="signal peptide" evidence="5">
    <location>
        <begin position="1"/>
        <end position="17"/>
    </location>
</feature>
<gene>
    <name evidence="7" type="ORF">Agub_g13282</name>
</gene>
<dbReference type="GO" id="GO:0031298">
    <property type="term" value="C:replication fork protection complex"/>
    <property type="evidence" value="ECO:0007669"/>
    <property type="project" value="TreeGrafter"/>
</dbReference>
<dbReference type="InterPro" id="IPR044998">
    <property type="entry name" value="Timeless"/>
</dbReference>
<dbReference type="Pfam" id="PF04821">
    <property type="entry name" value="TIMELESS"/>
    <property type="match status" value="1"/>
</dbReference>
<dbReference type="EMBL" id="BMAR01000043">
    <property type="protein sequence ID" value="GFR50962.1"/>
    <property type="molecule type" value="Genomic_DNA"/>
</dbReference>
<dbReference type="InterPro" id="IPR006906">
    <property type="entry name" value="Timeless_N"/>
</dbReference>
<evidence type="ECO:0000256" key="4">
    <source>
        <dbReference type="SAM" id="MobiDB-lite"/>
    </source>
</evidence>
<sequence>LSLLFSESLMELLLLVAQHGGQAPLRREMPTLLEIVAHTLRDVTPEQLMEAKQPPPPPVQKRKPEQQTQEVRAEPPRQTQSQQQPAAAGKPSGTARPSPAAFHPTGKLSAPQQPPSGRFPPPGAPSSSQPRRPGPPALDSAVAAQLKRQQLAAAAKLRSAPSRPGGFVGRFVVAHSEDPNAEQRRTFLTKPGAASAAATTVRQHIVEAPPKLDKGSKGPSTAP</sequence>
<evidence type="ECO:0000313" key="8">
    <source>
        <dbReference type="Proteomes" id="UP001054857"/>
    </source>
</evidence>
<dbReference type="AlphaFoldDB" id="A0AAD3HS82"/>
<dbReference type="GO" id="GO:0000076">
    <property type="term" value="P:DNA replication checkpoint signaling"/>
    <property type="evidence" value="ECO:0007669"/>
    <property type="project" value="TreeGrafter"/>
</dbReference>
<evidence type="ECO:0000256" key="5">
    <source>
        <dbReference type="SAM" id="SignalP"/>
    </source>
</evidence>
<feature type="non-terminal residue" evidence="7">
    <location>
        <position position="223"/>
    </location>
</feature>
<comment type="subcellular location">
    <subcellularLocation>
        <location evidence="1">Nucleus</location>
    </subcellularLocation>
</comment>
<feature type="compositionally biased region" description="Pro residues" evidence="4">
    <location>
        <begin position="112"/>
        <end position="124"/>
    </location>
</feature>
<name>A0AAD3HS82_9CHLO</name>
<feature type="chain" id="PRO_5042296188" description="Timeless N-terminal domain-containing protein" evidence="5">
    <location>
        <begin position="18"/>
        <end position="223"/>
    </location>
</feature>
<keyword evidence="5" id="KW-0732">Signal</keyword>
<keyword evidence="2" id="KW-0539">Nucleus</keyword>
<comment type="caution">
    <text evidence="7">The sequence shown here is derived from an EMBL/GenBank/DDBJ whole genome shotgun (WGS) entry which is preliminary data.</text>
</comment>
<dbReference type="GO" id="GO:0003677">
    <property type="term" value="F:DNA binding"/>
    <property type="evidence" value="ECO:0007669"/>
    <property type="project" value="TreeGrafter"/>
</dbReference>
<evidence type="ECO:0000256" key="2">
    <source>
        <dbReference type="ARBA" id="ARBA00023242"/>
    </source>
</evidence>
<evidence type="ECO:0000259" key="6">
    <source>
        <dbReference type="Pfam" id="PF04821"/>
    </source>
</evidence>
<keyword evidence="3" id="KW-0131">Cell cycle</keyword>
<accession>A0AAD3HS82</accession>
<dbReference type="PANTHER" id="PTHR22940">
    <property type="entry name" value="TIMEOUT/TIMELESS-2"/>
    <property type="match status" value="1"/>
</dbReference>
<keyword evidence="8" id="KW-1185">Reference proteome</keyword>
<dbReference type="GO" id="GO:0006281">
    <property type="term" value="P:DNA repair"/>
    <property type="evidence" value="ECO:0007669"/>
    <property type="project" value="TreeGrafter"/>
</dbReference>
<organism evidence="7 8">
    <name type="scientific">Astrephomene gubernaculifera</name>
    <dbReference type="NCBI Taxonomy" id="47775"/>
    <lineage>
        <taxon>Eukaryota</taxon>
        <taxon>Viridiplantae</taxon>
        <taxon>Chlorophyta</taxon>
        <taxon>core chlorophytes</taxon>
        <taxon>Chlorophyceae</taxon>
        <taxon>CS clade</taxon>
        <taxon>Chlamydomonadales</taxon>
        <taxon>Astrephomenaceae</taxon>
        <taxon>Astrephomene</taxon>
    </lineage>
</organism>
<dbReference type="Proteomes" id="UP001054857">
    <property type="component" value="Unassembled WGS sequence"/>
</dbReference>
<proteinExistence type="predicted"/>
<feature type="domain" description="Timeless N-terminal" evidence="6">
    <location>
        <begin position="2"/>
        <end position="84"/>
    </location>
</feature>
<dbReference type="PANTHER" id="PTHR22940:SF4">
    <property type="entry name" value="PROTEIN TIMELESS HOMOLOG"/>
    <property type="match status" value="1"/>
</dbReference>
<reference evidence="7 8" key="1">
    <citation type="journal article" date="2021" name="Sci. Rep.">
        <title>Genome sequencing of the multicellular alga Astrephomene provides insights into convergent evolution of germ-soma differentiation.</title>
        <authorList>
            <person name="Yamashita S."/>
            <person name="Yamamoto K."/>
            <person name="Matsuzaki R."/>
            <person name="Suzuki S."/>
            <person name="Yamaguchi H."/>
            <person name="Hirooka S."/>
            <person name="Minakuchi Y."/>
            <person name="Miyagishima S."/>
            <person name="Kawachi M."/>
            <person name="Toyoda A."/>
            <person name="Nozaki H."/>
        </authorList>
    </citation>
    <scope>NUCLEOTIDE SEQUENCE [LARGE SCALE GENOMIC DNA]</scope>
    <source>
        <strain evidence="7 8">NIES-4017</strain>
    </source>
</reference>
<evidence type="ECO:0000256" key="1">
    <source>
        <dbReference type="ARBA" id="ARBA00004123"/>
    </source>
</evidence>
<evidence type="ECO:0000313" key="7">
    <source>
        <dbReference type="EMBL" id="GFR50962.1"/>
    </source>
</evidence>
<protein>
    <recommendedName>
        <fullName evidence="6">Timeless N-terminal domain-containing protein</fullName>
    </recommendedName>
</protein>
<dbReference type="GO" id="GO:0043111">
    <property type="term" value="P:replication fork arrest"/>
    <property type="evidence" value="ECO:0007669"/>
    <property type="project" value="TreeGrafter"/>
</dbReference>
<feature type="region of interest" description="Disordered" evidence="4">
    <location>
        <begin position="48"/>
        <end position="140"/>
    </location>
</feature>